<feature type="domain" description="Peptidase M20 dimerisation" evidence="6">
    <location>
        <begin position="194"/>
        <end position="338"/>
    </location>
</feature>
<proteinExistence type="inferred from homology"/>
<evidence type="ECO:0000256" key="5">
    <source>
        <dbReference type="ARBA" id="ARBA00022833"/>
    </source>
</evidence>
<evidence type="ECO:0000256" key="1">
    <source>
        <dbReference type="ARBA" id="ARBA00001947"/>
    </source>
</evidence>
<dbReference type="InterPro" id="IPR036264">
    <property type="entry name" value="Bact_exopeptidase_dim_dom"/>
</dbReference>
<dbReference type="Proteomes" id="UP000037784">
    <property type="component" value="Unassembled WGS sequence"/>
</dbReference>
<dbReference type="InterPro" id="IPR011650">
    <property type="entry name" value="Peptidase_M20_dimer"/>
</dbReference>
<keyword evidence="9" id="KW-1185">Reference proteome</keyword>
<dbReference type="Gene3D" id="3.40.630.10">
    <property type="entry name" value="Zn peptidases"/>
    <property type="match status" value="1"/>
</dbReference>
<reference evidence="9" key="3">
    <citation type="submission" date="2015-08" db="EMBL/GenBank/DDBJ databases">
        <title>Draft Genome Sequence of a Heterotrophic Facultative Anaerobic Bacterium Ardenticatena maritima Strain 110S.</title>
        <authorList>
            <person name="Kawaichi S."/>
            <person name="Yoshida T."/>
            <person name="Sako Y."/>
            <person name="Nakamura R."/>
        </authorList>
    </citation>
    <scope>NUCLEOTIDE SEQUENCE [LARGE SCALE GENOMIC DNA]</scope>
    <source>
        <strain evidence="9">110S</strain>
    </source>
</reference>
<keyword evidence="3" id="KW-0479">Metal-binding</keyword>
<dbReference type="Pfam" id="PF01546">
    <property type="entry name" value="Peptidase_M20"/>
    <property type="match status" value="1"/>
</dbReference>
<dbReference type="PIRSF" id="PIRSF036696">
    <property type="entry name" value="ACY-1"/>
    <property type="match status" value="1"/>
</dbReference>
<dbReference type="Gene3D" id="3.30.70.360">
    <property type="match status" value="1"/>
</dbReference>
<dbReference type="PANTHER" id="PTHR43808">
    <property type="entry name" value="ACETYLORNITHINE DEACETYLASE"/>
    <property type="match status" value="1"/>
</dbReference>
<dbReference type="RefSeq" id="WP_054494184.1">
    <property type="nucleotide sequence ID" value="NZ_BBZA01000275.1"/>
</dbReference>
<dbReference type="Proteomes" id="UP000050502">
    <property type="component" value="Unassembled WGS sequence"/>
</dbReference>
<evidence type="ECO:0000313" key="7">
    <source>
        <dbReference type="EMBL" id="GAP64513.1"/>
    </source>
</evidence>
<dbReference type="GO" id="GO:0046872">
    <property type="term" value="F:metal ion binding"/>
    <property type="evidence" value="ECO:0007669"/>
    <property type="project" value="UniProtKB-KW"/>
</dbReference>
<dbReference type="NCBIfam" id="NF005913">
    <property type="entry name" value="PRK07906.1"/>
    <property type="match status" value="1"/>
</dbReference>
<evidence type="ECO:0000256" key="4">
    <source>
        <dbReference type="ARBA" id="ARBA00022801"/>
    </source>
</evidence>
<evidence type="ECO:0000313" key="9">
    <source>
        <dbReference type="Proteomes" id="UP000037784"/>
    </source>
</evidence>
<dbReference type="PROSITE" id="PS00758">
    <property type="entry name" value="ARGE_DAPE_CPG2_1"/>
    <property type="match status" value="1"/>
</dbReference>
<evidence type="ECO:0000256" key="2">
    <source>
        <dbReference type="ARBA" id="ARBA00006247"/>
    </source>
</evidence>
<comment type="caution">
    <text evidence="7">The sequence shown here is derived from an EMBL/GenBank/DDBJ whole genome shotgun (WGS) entry which is preliminary data.</text>
</comment>
<dbReference type="InterPro" id="IPR050072">
    <property type="entry name" value="Peptidase_M20A"/>
</dbReference>
<keyword evidence="4" id="KW-0378">Hydrolase</keyword>
<evidence type="ECO:0000256" key="3">
    <source>
        <dbReference type="ARBA" id="ARBA00022723"/>
    </source>
</evidence>
<dbReference type="PANTHER" id="PTHR43808:SF8">
    <property type="entry name" value="PEPTIDASE M20 DIMERISATION DOMAIN-CONTAINING PROTEIN"/>
    <property type="match status" value="1"/>
</dbReference>
<dbReference type="InterPro" id="IPR001261">
    <property type="entry name" value="ArgE/DapE_CS"/>
</dbReference>
<dbReference type="SUPFAM" id="SSF53187">
    <property type="entry name" value="Zn-dependent exopeptidases"/>
    <property type="match status" value="1"/>
</dbReference>
<dbReference type="SUPFAM" id="SSF55031">
    <property type="entry name" value="Bacterial exopeptidase dimerisation domain"/>
    <property type="match status" value="1"/>
</dbReference>
<dbReference type="Gene3D" id="1.10.150.900">
    <property type="match status" value="1"/>
</dbReference>
<evidence type="ECO:0000259" key="6">
    <source>
        <dbReference type="Pfam" id="PF07687"/>
    </source>
</evidence>
<dbReference type="OrthoDB" id="9792335at2"/>
<sequence length="449" mass="49395">MQPNWDAVRDEVTRYLQALLRIDTTNPPGNELAAAEYLAGVLQAEGFDPIVLESAPGRGNLVVRLKGSGEEAPLLLMSHTDVVPAEPDKWQHPPFSGALADGYIWGRGAVDMKDTVAVFLMLMLLFKRRQDAGAPPLKRDLIFMATADEERGGHLGAGWLVKHHPDLIRAEYAINEGGGHEMRFGERRYFTVQTAEKGLARFRLTARGEPGHASIPHDKNAVVRLAETVARIGCSPLPTHITPTVRTLFLQLADDMEGEVGEFLRKAVEPEHTETCIHALPLPPIYRHLLMAMTRNTATPTVLQAGSKINVIPSEAMARVDGRVLPGFDHDTFYAELEPLLCEGVELEFEDWGPPLESPVESPLFDTIRAVLGDHEPDAGVIPWLLTGATDAKHVVQLGTKVYGFTPMRDEGDGGLMLAHQHNERISVNNLLFSTQVLYDVIDRFAGQG</sequence>
<reference evidence="7 9" key="1">
    <citation type="journal article" date="2015" name="Genome Announc.">
        <title>Draft Genome Sequence of a Heterotrophic Facultative Anaerobic Thermophilic Bacterium, Ardenticatena maritima Strain 110ST.</title>
        <authorList>
            <person name="Kawaichi S."/>
            <person name="Yoshida T."/>
            <person name="Sako Y."/>
            <person name="Nakamura R."/>
        </authorList>
    </citation>
    <scope>NUCLEOTIDE SEQUENCE [LARGE SCALE GENOMIC DNA]</scope>
    <source>
        <strain evidence="7 9">110S</strain>
    </source>
</reference>
<dbReference type="EMBL" id="LGKN01000010">
    <property type="protein sequence ID" value="KPL85780.1"/>
    <property type="molecule type" value="Genomic_DNA"/>
</dbReference>
<dbReference type="InParanoid" id="A0A0M8K9F4"/>
<dbReference type="Pfam" id="PF07687">
    <property type="entry name" value="M20_dimer"/>
    <property type="match status" value="1"/>
</dbReference>
<evidence type="ECO:0000313" key="10">
    <source>
        <dbReference type="Proteomes" id="UP000050502"/>
    </source>
</evidence>
<comment type="cofactor">
    <cofactor evidence="1">
        <name>Zn(2+)</name>
        <dbReference type="ChEBI" id="CHEBI:29105"/>
    </cofactor>
</comment>
<comment type="similarity">
    <text evidence="2">Belongs to the peptidase M20A family.</text>
</comment>
<dbReference type="EMBL" id="BBZA01000275">
    <property type="protein sequence ID" value="GAP64513.1"/>
    <property type="molecule type" value="Genomic_DNA"/>
</dbReference>
<organism evidence="7 9">
    <name type="scientific">Ardenticatena maritima</name>
    <dbReference type="NCBI Taxonomy" id="872965"/>
    <lineage>
        <taxon>Bacteria</taxon>
        <taxon>Bacillati</taxon>
        <taxon>Chloroflexota</taxon>
        <taxon>Ardenticatenia</taxon>
        <taxon>Ardenticatenales</taxon>
        <taxon>Ardenticatenaceae</taxon>
        <taxon>Ardenticatena</taxon>
    </lineage>
</organism>
<evidence type="ECO:0000313" key="8">
    <source>
        <dbReference type="EMBL" id="KPL85780.1"/>
    </source>
</evidence>
<accession>A0A0M8K9F4</accession>
<keyword evidence="5" id="KW-0862">Zinc</keyword>
<dbReference type="InterPro" id="IPR002933">
    <property type="entry name" value="Peptidase_M20"/>
</dbReference>
<protein>
    <recommendedName>
        <fullName evidence="6">Peptidase M20 dimerisation domain-containing protein</fullName>
    </recommendedName>
</protein>
<reference evidence="8 10" key="2">
    <citation type="submission" date="2015-07" db="EMBL/GenBank/DDBJ databases">
        <title>Whole genome sequence of Ardenticatena maritima DSM 23922.</title>
        <authorList>
            <person name="Hemp J."/>
            <person name="Ward L.M."/>
            <person name="Pace L.A."/>
            <person name="Fischer W.W."/>
        </authorList>
    </citation>
    <scope>NUCLEOTIDE SEQUENCE [LARGE SCALE GENOMIC DNA]</scope>
    <source>
        <strain evidence="8 10">110S</strain>
    </source>
</reference>
<dbReference type="STRING" id="872965.SE16_15010"/>
<name>A0A0M8K9F4_9CHLR</name>
<dbReference type="AlphaFoldDB" id="A0A0M8K9F4"/>
<dbReference type="GO" id="GO:0016787">
    <property type="term" value="F:hydrolase activity"/>
    <property type="evidence" value="ECO:0007669"/>
    <property type="project" value="UniProtKB-KW"/>
</dbReference>
<gene>
    <name evidence="7" type="ORF">ARMA_2936</name>
    <name evidence="8" type="ORF">SE16_15010</name>
</gene>